<name>A0ABS2GC99_9FIRM</name>
<dbReference type="InterPro" id="IPR017437">
    <property type="entry name" value="ATP-NAD_kinase_PpnK-typ_C"/>
</dbReference>
<keyword evidence="6" id="KW-0067">ATP-binding</keyword>
<evidence type="ECO:0000256" key="6">
    <source>
        <dbReference type="HAMAP-Rule" id="MF_00361"/>
    </source>
</evidence>
<evidence type="ECO:0000313" key="7">
    <source>
        <dbReference type="EMBL" id="MBM6911781.1"/>
    </source>
</evidence>
<keyword evidence="6" id="KW-0963">Cytoplasm</keyword>
<evidence type="ECO:0000256" key="5">
    <source>
        <dbReference type="ARBA" id="ARBA00047925"/>
    </source>
</evidence>
<keyword evidence="1 6" id="KW-0808">Transferase</keyword>
<dbReference type="InterPro" id="IPR016064">
    <property type="entry name" value="NAD/diacylglycerol_kinase_sf"/>
</dbReference>
<dbReference type="HAMAP" id="MF_00361">
    <property type="entry name" value="NAD_kinase"/>
    <property type="match status" value="1"/>
</dbReference>
<comment type="similarity">
    <text evidence="6">Belongs to the NAD kinase family.</text>
</comment>
<dbReference type="InterPro" id="IPR002504">
    <property type="entry name" value="NADK"/>
</dbReference>
<dbReference type="PANTHER" id="PTHR20275:SF0">
    <property type="entry name" value="NAD KINASE"/>
    <property type="match status" value="1"/>
</dbReference>
<feature type="binding site" evidence="6">
    <location>
        <position position="78"/>
    </location>
    <ligand>
        <name>NAD(+)</name>
        <dbReference type="ChEBI" id="CHEBI:57540"/>
    </ligand>
</feature>
<comment type="cofactor">
    <cofactor evidence="6">
        <name>a divalent metal cation</name>
        <dbReference type="ChEBI" id="CHEBI:60240"/>
    </cofactor>
</comment>
<feature type="binding site" evidence="6">
    <location>
        <position position="213"/>
    </location>
    <ligand>
        <name>NAD(+)</name>
        <dbReference type="ChEBI" id="CHEBI:57540"/>
    </ligand>
</feature>
<gene>
    <name evidence="6" type="primary">nadK</name>
    <name evidence="7" type="ORF">H6A01_00385</name>
</gene>
<comment type="subcellular location">
    <subcellularLocation>
        <location evidence="6">Cytoplasm</location>
    </subcellularLocation>
</comment>
<dbReference type="GO" id="GO:0016301">
    <property type="term" value="F:kinase activity"/>
    <property type="evidence" value="ECO:0007669"/>
    <property type="project" value="UniProtKB-KW"/>
</dbReference>
<evidence type="ECO:0000256" key="2">
    <source>
        <dbReference type="ARBA" id="ARBA00022777"/>
    </source>
</evidence>
<feature type="binding site" evidence="6">
    <location>
        <begin position="148"/>
        <end position="149"/>
    </location>
    <ligand>
        <name>NAD(+)</name>
        <dbReference type="ChEBI" id="CHEBI:57540"/>
    </ligand>
</feature>
<dbReference type="Gene3D" id="3.40.50.10330">
    <property type="entry name" value="Probable inorganic polyphosphate/atp-NAD kinase, domain 1"/>
    <property type="match status" value="1"/>
</dbReference>
<keyword evidence="6" id="KW-0547">Nucleotide-binding</keyword>
<dbReference type="Gene3D" id="2.60.200.30">
    <property type="entry name" value="Probable inorganic polyphosphate/atp-NAD kinase, domain 2"/>
    <property type="match status" value="1"/>
</dbReference>
<dbReference type="Pfam" id="PF20143">
    <property type="entry name" value="NAD_kinase_C"/>
    <property type="match status" value="1"/>
</dbReference>
<sequence>MRVGFFPNMGKENIRDVMKRTAQICRNNGMDVVLPADLRHYDVPKLLDVPDELVMPRPEVFKHLDMAFSFGGDGTIIHLARQIHTYDVPVCGINLGELGFLNQIELDNLDDRIERIAKGDIRIENRVHLAAEIHSADGSVKKLTPIINEVVVTRSEPGKMARVNLAINGGHTQMYPADGIIVACSTGSTGYNLSAGGPIMAPDNHSIIVTPIAPHLLQGVSLVLKESAKIDLTMPKRQASLHICIDGTFDYDFTNEESLHIEASPMYCRYVRFHDQKFFATLFRKLSARRNELL</sequence>
<evidence type="ECO:0000256" key="3">
    <source>
        <dbReference type="ARBA" id="ARBA00022857"/>
    </source>
</evidence>
<dbReference type="Proteomes" id="UP000707138">
    <property type="component" value="Unassembled WGS sequence"/>
</dbReference>
<dbReference type="InterPro" id="IPR017438">
    <property type="entry name" value="ATP-NAD_kinase_N"/>
</dbReference>
<comment type="catalytic activity">
    <reaction evidence="5 6">
        <text>NAD(+) + ATP = ADP + NADP(+) + H(+)</text>
        <dbReference type="Rhea" id="RHEA:18629"/>
        <dbReference type="ChEBI" id="CHEBI:15378"/>
        <dbReference type="ChEBI" id="CHEBI:30616"/>
        <dbReference type="ChEBI" id="CHEBI:57540"/>
        <dbReference type="ChEBI" id="CHEBI:58349"/>
        <dbReference type="ChEBI" id="CHEBI:456216"/>
        <dbReference type="EC" id="2.7.1.23"/>
    </reaction>
</comment>
<feature type="binding site" evidence="6">
    <location>
        <position position="159"/>
    </location>
    <ligand>
        <name>NAD(+)</name>
        <dbReference type="ChEBI" id="CHEBI:57540"/>
    </ligand>
</feature>
<organism evidence="7 8">
    <name type="scientific">Veillonella magna</name>
    <dbReference type="NCBI Taxonomy" id="464322"/>
    <lineage>
        <taxon>Bacteria</taxon>
        <taxon>Bacillati</taxon>
        <taxon>Bacillota</taxon>
        <taxon>Negativicutes</taxon>
        <taxon>Veillonellales</taxon>
        <taxon>Veillonellaceae</taxon>
        <taxon>Veillonella</taxon>
    </lineage>
</organism>
<reference evidence="7 8" key="1">
    <citation type="journal article" date="2021" name="Sci. Rep.">
        <title>The distribution of antibiotic resistance genes in chicken gut microbiota commensals.</title>
        <authorList>
            <person name="Juricova H."/>
            <person name="Matiasovicova J."/>
            <person name="Kubasova T."/>
            <person name="Cejkova D."/>
            <person name="Rychlik I."/>
        </authorList>
    </citation>
    <scope>NUCLEOTIDE SEQUENCE [LARGE SCALE GENOMIC DNA]</scope>
    <source>
        <strain evidence="7 8">An537</strain>
    </source>
</reference>
<feature type="binding site" evidence="6">
    <location>
        <begin position="189"/>
        <end position="194"/>
    </location>
    <ligand>
        <name>NAD(+)</name>
        <dbReference type="ChEBI" id="CHEBI:57540"/>
    </ligand>
</feature>
<dbReference type="PANTHER" id="PTHR20275">
    <property type="entry name" value="NAD KINASE"/>
    <property type="match status" value="1"/>
</dbReference>
<accession>A0ABS2GC99</accession>
<protein>
    <recommendedName>
        <fullName evidence="6">NAD kinase</fullName>
        <ecNumber evidence="6">2.7.1.23</ecNumber>
    </recommendedName>
    <alternativeName>
        <fullName evidence="6">ATP-dependent NAD kinase</fullName>
    </alternativeName>
</protein>
<comment type="function">
    <text evidence="6">Involved in the regulation of the intracellular balance of NAD and NADP, and is a key enzyme in the biosynthesis of NADP. Catalyzes specifically the phosphorylation on 2'-hydroxyl of the adenosine moiety of NAD to yield NADP.</text>
</comment>
<keyword evidence="3 6" id="KW-0521">NADP</keyword>
<keyword evidence="8" id="KW-1185">Reference proteome</keyword>
<dbReference type="RefSeq" id="WP_205087115.1">
    <property type="nucleotide sequence ID" value="NZ_JACJLA010000001.1"/>
</dbReference>
<keyword evidence="2 6" id="KW-0418">Kinase</keyword>
<keyword evidence="4 6" id="KW-0520">NAD</keyword>
<proteinExistence type="inferred from homology"/>
<evidence type="ECO:0000256" key="1">
    <source>
        <dbReference type="ARBA" id="ARBA00022679"/>
    </source>
</evidence>
<feature type="binding site" evidence="6">
    <location>
        <position position="178"/>
    </location>
    <ligand>
        <name>NAD(+)</name>
        <dbReference type="ChEBI" id="CHEBI:57540"/>
    </ligand>
</feature>
<feature type="binding site" evidence="6">
    <location>
        <begin position="73"/>
        <end position="74"/>
    </location>
    <ligand>
        <name>NAD(+)</name>
        <dbReference type="ChEBI" id="CHEBI:57540"/>
    </ligand>
</feature>
<dbReference type="EC" id="2.7.1.23" evidence="6"/>
<comment type="caution">
    <text evidence="6">Lacks conserved residue(s) required for the propagation of feature annotation.</text>
</comment>
<dbReference type="EMBL" id="JACJLA010000001">
    <property type="protein sequence ID" value="MBM6911781.1"/>
    <property type="molecule type" value="Genomic_DNA"/>
</dbReference>
<evidence type="ECO:0000313" key="8">
    <source>
        <dbReference type="Proteomes" id="UP000707138"/>
    </source>
</evidence>
<dbReference type="SUPFAM" id="SSF111331">
    <property type="entry name" value="NAD kinase/diacylglycerol kinase-like"/>
    <property type="match status" value="1"/>
</dbReference>
<feature type="active site" description="Proton acceptor" evidence="6">
    <location>
        <position position="73"/>
    </location>
</feature>
<comment type="caution">
    <text evidence="7">The sequence shown here is derived from an EMBL/GenBank/DDBJ whole genome shotgun (WGS) entry which is preliminary data.</text>
</comment>
<dbReference type="Pfam" id="PF01513">
    <property type="entry name" value="NAD_kinase"/>
    <property type="match status" value="1"/>
</dbReference>
<evidence type="ECO:0000256" key="4">
    <source>
        <dbReference type="ARBA" id="ARBA00023027"/>
    </source>
</evidence>